<accession>A0ABZ2M2Z7</accession>
<evidence type="ECO:0000313" key="2">
    <source>
        <dbReference type="Proteomes" id="UP001370348"/>
    </source>
</evidence>
<dbReference type="Proteomes" id="UP001370348">
    <property type="component" value="Chromosome"/>
</dbReference>
<name>A0ABZ2M2Z7_9BACT</name>
<protein>
    <submittedName>
        <fullName evidence="1">DUF790 family protein</fullName>
    </submittedName>
</protein>
<organism evidence="1 2">
    <name type="scientific">Pendulispora albinea</name>
    <dbReference type="NCBI Taxonomy" id="2741071"/>
    <lineage>
        <taxon>Bacteria</taxon>
        <taxon>Pseudomonadati</taxon>
        <taxon>Myxococcota</taxon>
        <taxon>Myxococcia</taxon>
        <taxon>Myxococcales</taxon>
        <taxon>Sorangiineae</taxon>
        <taxon>Pendulisporaceae</taxon>
        <taxon>Pendulispora</taxon>
    </lineage>
</organism>
<gene>
    <name evidence="1" type="ORF">LZC94_09565</name>
</gene>
<reference evidence="1 2" key="1">
    <citation type="submission" date="2021-12" db="EMBL/GenBank/DDBJ databases">
        <title>Discovery of the Pendulisporaceae a myxobacterial family with distinct sporulation behavior and unique specialized metabolism.</title>
        <authorList>
            <person name="Garcia R."/>
            <person name="Popoff A."/>
            <person name="Bader C.D."/>
            <person name="Loehr J."/>
            <person name="Walesch S."/>
            <person name="Walt C."/>
            <person name="Boldt J."/>
            <person name="Bunk B."/>
            <person name="Haeckl F.J.F.P.J."/>
            <person name="Gunesch A.P."/>
            <person name="Birkelbach J."/>
            <person name="Nuebel U."/>
            <person name="Pietschmann T."/>
            <person name="Bach T."/>
            <person name="Mueller R."/>
        </authorList>
    </citation>
    <scope>NUCLEOTIDE SEQUENCE [LARGE SCALE GENOMIC DNA]</scope>
    <source>
        <strain evidence="1 2">MSr11954</strain>
    </source>
</reference>
<dbReference type="InterPro" id="IPR008508">
    <property type="entry name" value="Bax1"/>
</dbReference>
<evidence type="ECO:0000313" key="1">
    <source>
        <dbReference type="EMBL" id="WXB17512.1"/>
    </source>
</evidence>
<sequence>MLTVDLVNARRKKGELQLVALDGAARERALVIAERLITAAREHVGLTREELTAATSAIDVDAREHRLRAGLAKLVEDRCAFDAADDVDPEALRREVFTRASAVRAALGPGEHFDRDAVLDALARERETSREALERALFSDLRGAHRLLAFDAPSAKTLVLAYEHGQAQAVLLRAVNVQVDVQCTSAATLRAFFRRLKFLRLLHTIEKLEKGYRITIDGPFSIFESVTKYGLQLALILPALEECDSWKLQANVRWGKERTPLVFKLEGGFAAGGEGARAGEPALPDDIETLMRNFEALGTGWKVGPNTTILELPGIGLAIPDLVFERGKGKRRETVYLEVMGYWSRAAVWQRVELVRAGLAERVLFAVSSRLRVSEEVLGDDLPGALYVYKGTMNARAIAERLERLG</sequence>
<dbReference type="EMBL" id="CP089984">
    <property type="protein sequence ID" value="WXB17512.1"/>
    <property type="molecule type" value="Genomic_DNA"/>
</dbReference>
<dbReference type="PANTHER" id="PTHR39640:SF1">
    <property type="entry name" value="DUF790 FAMILY PROTEIN"/>
    <property type="match status" value="1"/>
</dbReference>
<dbReference type="RefSeq" id="WP_394827146.1">
    <property type="nucleotide sequence ID" value="NZ_CP089984.1"/>
</dbReference>
<keyword evidence="2" id="KW-1185">Reference proteome</keyword>
<dbReference type="PANTHER" id="PTHR39640">
    <property type="entry name" value="VNG6129C"/>
    <property type="match status" value="1"/>
</dbReference>
<dbReference type="Pfam" id="PF05626">
    <property type="entry name" value="DUF790"/>
    <property type="match status" value="1"/>
</dbReference>
<proteinExistence type="predicted"/>